<evidence type="ECO:0000313" key="4">
    <source>
        <dbReference type="EMBL" id="CAE7600395.1"/>
    </source>
</evidence>
<dbReference type="EMBL" id="CAJNDS010002796">
    <property type="protein sequence ID" value="CAE7600395.1"/>
    <property type="molecule type" value="Genomic_DNA"/>
</dbReference>
<keyword evidence="2" id="KW-0560">Oxidoreductase</keyword>
<dbReference type="InterPro" id="IPR003953">
    <property type="entry name" value="FAD-dep_OxRdtase_2_FAD-bd"/>
</dbReference>
<dbReference type="InterPro" id="IPR050315">
    <property type="entry name" value="FAD-oxidoreductase_2"/>
</dbReference>
<dbReference type="SUPFAM" id="SSF56425">
    <property type="entry name" value="Succinate dehydrogenase/fumarate reductase flavoprotein, catalytic domain"/>
    <property type="match status" value="1"/>
</dbReference>
<accession>A0A812UWF4</accession>
<dbReference type="PANTHER" id="PTHR43400:SF1">
    <property type="entry name" value="FUMARATE REDUCTASE"/>
    <property type="match status" value="1"/>
</dbReference>
<dbReference type="Gene3D" id="3.90.700.10">
    <property type="entry name" value="Succinate dehydrogenase/fumarate reductase flavoprotein, catalytic domain"/>
    <property type="match status" value="1"/>
</dbReference>
<evidence type="ECO:0000313" key="5">
    <source>
        <dbReference type="Proteomes" id="UP000604046"/>
    </source>
</evidence>
<dbReference type="AlphaFoldDB" id="A0A812UWF4"/>
<reference evidence="4" key="1">
    <citation type="submission" date="2021-02" db="EMBL/GenBank/DDBJ databases">
        <authorList>
            <person name="Dougan E. K."/>
            <person name="Rhodes N."/>
            <person name="Thang M."/>
            <person name="Chan C."/>
        </authorList>
    </citation>
    <scope>NUCLEOTIDE SEQUENCE</scope>
</reference>
<evidence type="ECO:0000256" key="1">
    <source>
        <dbReference type="ARBA" id="ARBA00022630"/>
    </source>
</evidence>
<dbReference type="SUPFAM" id="SSF51905">
    <property type="entry name" value="FAD/NAD(P)-binding domain"/>
    <property type="match status" value="1"/>
</dbReference>
<evidence type="ECO:0000259" key="3">
    <source>
        <dbReference type="Pfam" id="PF00890"/>
    </source>
</evidence>
<keyword evidence="1" id="KW-0285">Flavoprotein</keyword>
<proteinExistence type="predicted"/>
<protein>
    <submittedName>
        <fullName evidence="4">Osm1 protein</fullName>
    </submittedName>
</protein>
<evidence type="ECO:0000256" key="2">
    <source>
        <dbReference type="ARBA" id="ARBA00023002"/>
    </source>
</evidence>
<dbReference type="Gene3D" id="3.50.50.60">
    <property type="entry name" value="FAD/NAD(P)-binding domain"/>
    <property type="match status" value="1"/>
</dbReference>
<dbReference type="OrthoDB" id="10252157at2759"/>
<sequence length="525" mass="56117">MAYWAPRAVEQDVVGGGLAGVSAANSVLECGGKVVLVDKSAFCGGNSTKATSGINGAETLTQKAKKVEDSVELFTSDTLKGGAKKPELVKVLCGNSGPDVDWLVDKFDLDMSLLARLGGHSAPRTHRGKERFPGMTITYALIQMVEKIAERSDLARIINKAKVKQLMVNNGAVCGVVYEKKGKDFKEEGPVILATGGFGADFTEDSLLAKYRPDLLHLPTTNGDHTTGDGIKMGEAIGARSIDLEWVQVHPTGLVEPEDPEAKIKFLAAEALRGVGGLVINAAGERFCNELGRRDYVTGYWAPNTAAGECEMWKSKAPFRLILNKAASDEIIWHCKHYTGRGVMKFYKSGEELCKDMGISLSTLEATHQQHFEAAKKQEKDPNNGPYPAYPSGKTWDEPSGKTGVGKKFFHNLIEGSQVKTEPFYVAIITPVIHYCMGGLEIDVNSNCVDKSGKAIPGLYAAGEVAGGVHGNNRLGGNSLLDCVVFGRVAGKACAKYMLGDKTKSMDLKELSGGGLAADAPASKL</sequence>
<keyword evidence="5" id="KW-1185">Reference proteome</keyword>
<name>A0A812UWF4_9DINO</name>
<dbReference type="InterPro" id="IPR027477">
    <property type="entry name" value="Succ_DH/fumarate_Rdtase_cat_sf"/>
</dbReference>
<dbReference type="Proteomes" id="UP000604046">
    <property type="component" value="Unassembled WGS sequence"/>
</dbReference>
<dbReference type="PANTHER" id="PTHR43400">
    <property type="entry name" value="FUMARATE REDUCTASE"/>
    <property type="match status" value="1"/>
</dbReference>
<feature type="domain" description="FAD-dependent oxidoreductase 2 FAD-binding" evidence="3">
    <location>
        <begin position="13"/>
        <end position="480"/>
    </location>
</feature>
<organism evidence="4 5">
    <name type="scientific">Symbiodinium natans</name>
    <dbReference type="NCBI Taxonomy" id="878477"/>
    <lineage>
        <taxon>Eukaryota</taxon>
        <taxon>Sar</taxon>
        <taxon>Alveolata</taxon>
        <taxon>Dinophyceae</taxon>
        <taxon>Suessiales</taxon>
        <taxon>Symbiodiniaceae</taxon>
        <taxon>Symbiodinium</taxon>
    </lineage>
</organism>
<comment type="caution">
    <text evidence="4">The sequence shown here is derived from an EMBL/GenBank/DDBJ whole genome shotgun (WGS) entry which is preliminary data.</text>
</comment>
<dbReference type="Pfam" id="PF00890">
    <property type="entry name" value="FAD_binding_2"/>
    <property type="match status" value="1"/>
</dbReference>
<dbReference type="GO" id="GO:0016491">
    <property type="term" value="F:oxidoreductase activity"/>
    <property type="evidence" value="ECO:0007669"/>
    <property type="project" value="UniProtKB-KW"/>
</dbReference>
<gene>
    <name evidence="4" type="primary">osm1</name>
    <name evidence="4" type="ORF">SNAT2548_LOCUS34154</name>
</gene>
<dbReference type="InterPro" id="IPR036188">
    <property type="entry name" value="FAD/NAD-bd_sf"/>
</dbReference>